<dbReference type="AlphaFoldDB" id="A0A1I7YNW1"/>
<keyword evidence="3" id="KW-1185">Reference proteome</keyword>
<evidence type="ECO:0000313" key="3">
    <source>
        <dbReference type="Proteomes" id="UP000095287"/>
    </source>
</evidence>
<feature type="signal peptide" evidence="2">
    <location>
        <begin position="1"/>
        <end position="21"/>
    </location>
</feature>
<name>A0A1I7YNW1_9BILA</name>
<dbReference type="Proteomes" id="UP000095287">
    <property type="component" value="Unplaced"/>
</dbReference>
<evidence type="ECO:0000313" key="4">
    <source>
        <dbReference type="WBParaSite" id="L893_g18229.t1"/>
    </source>
</evidence>
<reference evidence="4" key="1">
    <citation type="submission" date="2016-11" db="UniProtKB">
        <authorList>
            <consortium name="WormBaseParasite"/>
        </authorList>
    </citation>
    <scope>IDENTIFICATION</scope>
</reference>
<protein>
    <submittedName>
        <fullName evidence="4">Secreted protein</fullName>
    </submittedName>
</protein>
<keyword evidence="1" id="KW-0472">Membrane</keyword>
<evidence type="ECO:0000256" key="1">
    <source>
        <dbReference type="SAM" id="Phobius"/>
    </source>
</evidence>
<organism evidence="3 4">
    <name type="scientific">Steinernema glaseri</name>
    <dbReference type="NCBI Taxonomy" id="37863"/>
    <lineage>
        <taxon>Eukaryota</taxon>
        <taxon>Metazoa</taxon>
        <taxon>Ecdysozoa</taxon>
        <taxon>Nematoda</taxon>
        <taxon>Chromadorea</taxon>
        <taxon>Rhabditida</taxon>
        <taxon>Tylenchina</taxon>
        <taxon>Panagrolaimomorpha</taxon>
        <taxon>Strongyloidoidea</taxon>
        <taxon>Steinernematidae</taxon>
        <taxon>Steinernema</taxon>
    </lineage>
</organism>
<sequence>MASWASTLAALALVCFQPTFALDECECDAESNEANFSHEELFWFIQSMVVTLFFVMTLVIYKNVTAEEADVNDDKEKKEN</sequence>
<keyword evidence="1" id="KW-0812">Transmembrane</keyword>
<dbReference type="WBParaSite" id="L893_g18229.t1">
    <property type="protein sequence ID" value="L893_g18229.t1"/>
    <property type="gene ID" value="L893_g18229"/>
</dbReference>
<accession>A0A1I7YNW1</accession>
<evidence type="ECO:0000256" key="2">
    <source>
        <dbReference type="SAM" id="SignalP"/>
    </source>
</evidence>
<keyword evidence="1" id="KW-1133">Transmembrane helix</keyword>
<proteinExistence type="predicted"/>
<keyword evidence="2" id="KW-0732">Signal</keyword>
<feature type="transmembrane region" description="Helical" evidence="1">
    <location>
        <begin position="41"/>
        <end position="61"/>
    </location>
</feature>
<feature type="chain" id="PRO_5009312385" evidence="2">
    <location>
        <begin position="22"/>
        <end position="80"/>
    </location>
</feature>